<gene>
    <name evidence="1" type="ORF">FRZ44_27420</name>
</gene>
<evidence type="ECO:0000313" key="2">
    <source>
        <dbReference type="Proteomes" id="UP000326202"/>
    </source>
</evidence>
<dbReference type="OrthoDB" id="8479388at2"/>
<dbReference type="EMBL" id="CP042906">
    <property type="protein sequence ID" value="QEX17442.1"/>
    <property type="molecule type" value="Genomic_DNA"/>
</dbReference>
<evidence type="ECO:0000313" key="1">
    <source>
        <dbReference type="EMBL" id="QEX17442.1"/>
    </source>
</evidence>
<proteinExistence type="predicted"/>
<reference evidence="1 2" key="1">
    <citation type="submission" date="2019-08" db="EMBL/GenBank/DDBJ databases">
        <title>Hyperibacter terrae gen. nov., sp. nov. and Hyperibacter viscosus sp. nov., two new members in the family Rhodospirillaceae isolated from the rhizosphere of Hypericum perforatum.</title>
        <authorList>
            <person name="Noviana Z."/>
        </authorList>
    </citation>
    <scope>NUCLEOTIDE SEQUENCE [LARGE SCALE GENOMIC DNA]</scope>
    <source>
        <strain evidence="1 2">R5913</strain>
    </source>
</reference>
<evidence type="ECO:0008006" key="3">
    <source>
        <dbReference type="Google" id="ProtNLM"/>
    </source>
</evidence>
<keyword evidence="2" id="KW-1185">Reference proteome</keyword>
<accession>A0A5J6MIQ5</accession>
<dbReference type="AlphaFoldDB" id="A0A5J6MIQ5"/>
<dbReference type="KEGG" id="htq:FRZ44_27420"/>
<organism evidence="1 2">
    <name type="scientific">Hypericibacter terrae</name>
    <dbReference type="NCBI Taxonomy" id="2602015"/>
    <lineage>
        <taxon>Bacteria</taxon>
        <taxon>Pseudomonadati</taxon>
        <taxon>Pseudomonadota</taxon>
        <taxon>Alphaproteobacteria</taxon>
        <taxon>Rhodospirillales</taxon>
        <taxon>Dongiaceae</taxon>
        <taxon>Hypericibacter</taxon>
    </lineage>
</organism>
<dbReference type="RefSeq" id="WP_151177707.1">
    <property type="nucleotide sequence ID" value="NZ_CP042906.1"/>
</dbReference>
<dbReference type="Proteomes" id="UP000326202">
    <property type="component" value="Chromosome"/>
</dbReference>
<protein>
    <recommendedName>
        <fullName evidence="3">N-acetyltransferase domain-containing protein</fullName>
    </recommendedName>
</protein>
<name>A0A5J6MIQ5_9PROT</name>
<sequence length="174" mass="19138">MSTRLRTSPLIAPEADRAYPIARLAAGVTLAQWRAFVSRRTGDDSFRSGILVVQDARDYILGLGSYYVAEELGHGSVMVVDKLFALDMMGGEFVSRLLLRHLVRLAREQGFCAVETHLPATDVEIHGRADSLLRLMREDGHQVGEICTMLDLSKSKENVSFLPAPAIRRAAKGG</sequence>